<evidence type="ECO:0000256" key="1">
    <source>
        <dbReference type="ARBA" id="ARBA00022723"/>
    </source>
</evidence>
<keyword evidence="1 6" id="KW-0479">Metal-binding</keyword>
<sequence>MSLGNNFSNTVYCSFCKRSNVEVQKIIAGFENSSICNQCVNICQNLLREYGDKIENHSLDNKFLSRWRGITPKNIKKTFDSYIIGQEKTKKVLSVAVYSHYKKIEINLKKSKDKSHLLEKSNILLIGPTGSGKTLFAKTLAKYLDVPFTIVDATTLTQAGYVGEDVENILTRLLESAEGNIKKAELGIVYIDEIDKIAKKVSGLNSGTRDISGEGVQQSLLKIVEGNKCLVPKKLGKKHTEQDFIQFNTENILFICAGSFVGLNSILNDKHKIKGLGFDNKSAYINEGLNDLSVQPEDLISFGIIPEFIGRFPVIGSLNTLTERELYKILTNVKNSILNQYKTVFLMHKVNLTFTKKGLDIIIKSCNNINVGARGLKVFVERIINILLYNIDRLRGRHITLDDKFIIKTIK</sequence>
<dbReference type="AlphaFoldDB" id="A0AA51BKI7"/>
<dbReference type="PROSITE" id="PS51902">
    <property type="entry name" value="CLPX_ZB"/>
    <property type="match status" value="1"/>
</dbReference>
<dbReference type="GO" id="GO:0140662">
    <property type="term" value="F:ATP-dependent protein folding chaperone"/>
    <property type="evidence" value="ECO:0007669"/>
    <property type="project" value="InterPro"/>
</dbReference>
<accession>A0AA51BKI7</accession>
<dbReference type="InterPro" id="IPR003593">
    <property type="entry name" value="AAA+_ATPase"/>
</dbReference>
<dbReference type="InterPro" id="IPR050052">
    <property type="entry name" value="ATP-dep_Clp_protease_ClpX"/>
</dbReference>
<feature type="binding site" evidence="6">
    <location>
        <position position="13"/>
    </location>
    <ligand>
        <name>Zn(2+)</name>
        <dbReference type="ChEBI" id="CHEBI:29105"/>
    </ligand>
</feature>
<keyword evidence="4 8" id="KW-0067">ATP-binding</keyword>
<evidence type="ECO:0000259" key="7">
    <source>
        <dbReference type="PROSITE" id="PS51902"/>
    </source>
</evidence>
<evidence type="ECO:0000313" key="8">
    <source>
        <dbReference type="EMBL" id="WMI30518.1"/>
    </source>
</evidence>
<reference evidence="8" key="2">
    <citation type="submission" date="2023-06" db="EMBL/GenBank/DDBJ databases">
        <authorList>
            <person name="Williams T.J."/>
            <person name="Allen M.A."/>
            <person name="Ivanova N."/>
            <person name="Huntemann M."/>
            <person name="Haque S."/>
            <person name="Hancock A.M."/>
            <person name="Brazendale S."/>
            <person name="Cavicchioli R."/>
        </authorList>
    </citation>
    <scope>NUCLEOTIDE SEQUENCE</scope>
    <source>
        <strain evidence="8">MAG_Ga0307966_1000010</strain>
    </source>
</reference>
<feature type="domain" description="ClpX-type ZB" evidence="7">
    <location>
        <begin position="1"/>
        <end position="55"/>
    </location>
</feature>
<dbReference type="InterPro" id="IPR027417">
    <property type="entry name" value="P-loop_NTPase"/>
</dbReference>
<dbReference type="Pfam" id="PF07724">
    <property type="entry name" value="AAA_2"/>
    <property type="match status" value="1"/>
</dbReference>
<dbReference type="Proteomes" id="UP001238843">
    <property type="component" value="Chromosome"/>
</dbReference>
<evidence type="ECO:0000256" key="5">
    <source>
        <dbReference type="ARBA" id="ARBA00023186"/>
    </source>
</evidence>
<dbReference type="NCBIfam" id="NF003745">
    <property type="entry name" value="PRK05342.1"/>
    <property type="match status" value="1"/>
</dbReference>
<dbReference type="GO" id="GO:0051082">
    <property type="term" value="F:unfolded protein binding"/>
    <property type="evidence" value="ECO:0007669"/>
    <property type="project" value="UniProtKB-UniRule"/>
</dbReference>
<evidence type="ECO:0000256" key="3">
    <source>
        <dbReference type="ARBA" id="ARBA00022833"/>
    </source>
</evidence>
<dbReference type="InterPro" id="IPR010603">
    <property type="entry name" value="Znf_CppX_C4"/>
</dbReference>
<dbReference type="SMART" id="SM00994">
    <property type="entry name" value="zf-C4_ClpX"/>
    <property type="match status" value="1"/>
</dbReference>
<dbReference type="Gene3D" id="6.20.220.10">
    <property type="entry name" value="ClpX chaperone, C4-type zinc finger domain"/>
    <property type="match status" value="1"/>
</dbReference>
<keyword evidence="8" id="KW-0645">Protease</keyword>
<dbReference type="GO" id="GO:0051603">
    <property type="term" value="P:proteolysis involved in protein catabolic process"/>
    <property type="evidence" value="ECO:0007669"/>
    <property type="project" value="TreeGrafter"/>
</dbReference>
<dbReference type="SUPFAM" id="SSF57716">
    <property type="entry name" value="Glucocorticoid receptor-like (DNA-binding domain)"/>
    <property type="match status" value="1"/>
</dbReference>
<dbReference type="NCBIfam" id="TIGR00382">
    <property type="entry name" value="clpX"/>
    <property type="match status" value="1"/>
</dbReference>
<dbReference type="SMART" id="SM01086">
    <property type="entry name" value="ClpB_D2-small"/>
    <property type="match status" value="1"/>
</dbReference>
<dbReference type="SMART" id="SM00382">
    <property type="entry name" value="AAA"/>
    <property type="match status" value="1"/>
</dbReference>
<dbReference type="GO" id="GO:0008233">
    <property type="term" value="F:peptidase activity"/>
    <property type="evidence" value="ECO:0007669"/>
    <property type="project" value="UniProtKB-KW"/>
</dbReference>
<evidence type="ECO:0000256" key="2">
    <source>
        <dbReference type="ARBA" id="ARBA00022741"/>
    </source>
</evidence>
<dbReference type="InterPro" id="IPR019489">
    <property type="entry name" value="Clp_ATPase_C"/>
</dbReference>
<keyword evidence="3 6" id="KW-0862">Zinc</keyword>
<evidence type="ECO:0000256" key="6">
    <source>
        <dbReference type="PROSITE-ProRule" id="PRU01250"/>
    </source>
</evidence>
<feature type="binding site" evidence="6">
    <location>
        <position position="36"/>
    </location>
    <ligand>
        <name>Zn(2+)</name>
        <dbReference type="ChEBI" id="CHEBI:29105"/>
    </ligand>
</feature>
<dbReference type="PANTHER" id="PTHR48102:SF7">
    <property type="entry name" value="ATP-DEPENDENT CLP PROTEASE ATP-BINDING SUBUNIT CLPX-LIKE, MITOCHONDRIAL"/>
    <property type="match status" value="1"/>
</dbReference>
<feature type="binding site" evidence="6">
    <location>
        <position position="39"/>
    </location>
    <ligand>
        <name>Zn(2+)</name>
        <dbReference type="ChEBI" id="CHEBI:29105"/>
    </ligand>
</feature>
<dbReference type="Pfam" id="PF10431">
    <property type="entry name" value="ClpB_D2-small"/>
    <property type="match status" value="1"/>
</dbReference>
<dbReference type="CDD" id="cd19497">
    <property type="entry name" value="RecA-like_ClpX"/>
    <property type="match status" value="1"/>
</dbReference>
<organism evidence="8">
    <name type="scientific">Candidatus Organicella extenuata</name>
    <dbReference type="NCBI Taxonomy" id="2841811"/>
    <lineage>
        <taxon>Bacteria</taxon>
        <taxon>Pseudomonadati</taxon>
        <taxon>Verrucomicrobiota</taxon>
        <taxon>Candidatus Organicella</taxon>
    </lineage>
</organism>
<dbReference type="SUPFAM" id="SSF52540">
    <property type="entry name" value="P-loop containing nucleoside triphosphate hydrolases"/>
    <property type="match status" value="1"/>
</dbReference>
<keyword evidence="2" id="KW-0547">Nucleotide-binding</keyword>
<reference evidence="8" key="1">
    <citation type="journal article" date="2021" name="Front. Microbiol.">
        <title>Genome Analysis of a Verrucomicrobial Endosymbiont With a Tiny Genome Discovered in an Antarctic Lake.</title>
        <authorList>
            <person name="Williams T.J."/>
            <person name="Allen M.A."/>
            <person name="Ivanova N."/>
            <person name="Huntemann M."/>
            <person name="Haque S."/>
            <person name="Hancock A.M."/>
            <person name="Brazendale S."/>
            <person name="Cavicchioli R."/>
        </authorList>
    </citation>
    <scope>NUCLEOTIDE SEQUENCE</scope>
    <source>
        <strain evidence="8">MAG_Ga0307966_1000010</strain>
    </source>
</reference>
<dbReference type="InterPro" id="IPR003959">
    <property type="entry name" value="ATPase_AAA_core"/>
</dbReference>
<name>A0AA51BKI7_9BACT</name>
<dbReference type="GO" id="GO:0008270">
    <property type="term" value="F:zinc ion binding"/>
    <property type="evidence" value="ECO:0007669"/>
    <property type="project" value="UniProtKB-UniRule"/>
</dbReference>
<dbReference type="EMBL" id="CP128385">
    <property type="protein sequence ID" value="WMI30518.1"/>
    <property type="molecule type" value="Genomic_DNA"/>
</dbReference>
<comment type="similarity">
    <text evidence="6">Belongs to the ClpX chaperone family.</text>
</comment>
<dbReference type="InterPro" id="IPR004487">
    <property type="entry name" value="Clp_protease_ATP-bd_su_ClpX"/>
</dbReference>
<dbReference type="InterPro" id="IPR059188">
    <property type="entry name" value="Znf_CLPX-like"/>
</dbReference>
<dbReference type="InterPro" id="IPR038366">
    <property type="entry name" value="Znf_CppX_C4_sf"/>
</dbReference>
<dbReference type="GO" id="GO:0016887">
    <property type="term" value="F:ATP hydrolysis activity"/>
    <property type="evidence" value="ECO:0007669"/>
    <property type="project" value="InterPro"/>
</dbReference>
<evidence type="ECO:0000256" key="4">
    <source>
        <dbReference type="ARBA" id="ARBA00022840"/>
    </source>
</evidence>
<gene>
    <name evidence="8" type="primary">clpX</name>
    <name evidence="8" type="ORF">QTO32_00290</name>
</gene>
<dbReference type="GO" id="GO:0046983">
    <property type="term" value="F:protein dimerization activity"/>
    <property type="evidence" value="ECO:0007669"/>
    <property type="project" value="UniProtKB-UniRule"/>
</dbReference>
<feature type="binding site" evidence="6">
    <location>
        <position position="16"/>
    </location>
    <ligand>
        <name>Zn(2+)</name>
        <dbReference type="ChEBI" id="CHEBI:29105"/>
    </ligand>
</feature>
<proteinExistence type="inferred from homology"/>
<dbReference type="GO" id="GO:0005524">
    <property type="term" value="F:ATP binding"/>
    <property type="evidence" value="ECO:0007669"/>
    <property type="project" value="UniProtKB-KW"/>
</dbReference>
<dbReference type="Pfam" id="PF06689">
    <property type="entry name" value="zf-C4_ClpX"/>
    <property type="match status" value="1"/>
</dbReference>
<dbReference type="Gene3D" id="1.10.8.60">
    <property type="match status" value="1"/>
</dbReference>
<keyword evidence="5 6" id="KW-0143">Chaperone</keyword>
<dbReference type="Gene3D" id="3.40.50.300">
    <property type="entry name" value="P-loop containing nucleotide triphosphate hydrolases"/>
    <property type="match status" value="1"/>
</dbReference>
<protein>
    <submittedName>
        <fullName evidence="8">ATP-dependent Clp protease ATP-binding subunit ClpX</fullName>
    </submittedName>
</protein>
<dbReference type="PANTHER" id="PTHR48102">
    <property type="entry name" value="ATP-DEPENDENT CLP PROTEASE ATP-BINDING SUBUNIT CLPX-LIKE, MITOCHONDRIAL-RELATED"/>
    <property type="match status" value="1"/>
</dbReference>
<keyword evidence="8" id="KW-0378">Hydrolase</keyword>